<reference evidence="2" key="1">
    <citation type="journal article" date="2019" name="Environ. Microbiol.">
        <title>Fungal ecological strategies reflected in gene transcription - a case study of two litter decomposers.</title>
        <authorList>
            <person name="Barbi F."/>
            <person name="Kohler A."/>
            <person name="Barry K."/>
            <person name="Baskaran P."/>
            <person name="Daum C."/>
            <person name="Fauchery L."/>
            <person name="Ihrmark K."/>
            <person name="Kuo A."/>
            <person name="LaButti K."/>
            <person name="Lipzen A."/>
            <person name="Morin E."/>
            <person name="Grigoriev I.V."/>
            <person name="Henrissat B."/>
            <person name="Lindahl B."/>
            <person name="Martin F."/>
        </authorList>
    </citation>
    <scope>NUCLEOTIDE SEQUENCE</scope>
    <source>
        <strain evidence="2">JB14</strain>
    </source>
</reference>
<keyword evidence="3" id="KW-1185">Reference proteome</keyword>
<name>A0A6A4HUU7_9AGAR</name>
<feature type="region of interest" description="Disordered" evidence="1">
    <location>
        <begin position="1"/>
        <end position="76"/>
    </location>
</feature>
<dbReference type="EMBL" id="ML769443">
    <property type="protein sequence ID" value="KAE9401683.1"/>
    <property type="molecule type" value="Genomic_DNA"/>
</dbReference>
<dbReference type="AlphaFoldDB" id="A0A6A4HUU7"/>
<evidence type="ECO:0000313" key="3">
    <source>
        <dbReference type="Proteomes" id="UP000799118"/>
    </source>
</evidence>
<feature type="compositionally biased region" description="Polar residues" evidence="1">
    <location>
        <begin position="1"/>
        <end position="30"/>
    </location>
</feature>
<sequence length="171" mass="18399">MTQSSPRCCSKHSASGSSRNSQNCNGSSPMRPSLKRKLRVEITSGQTRAETLPTSETEDDTGSPATPTLLRQFPAHSHHCALKSENGDTALIPESQIENAGELAVELGQAKLNGSLEAAAKREDQLRAEVKALVLQRDHSRQASRIARTVLETAEDFPPDSSTVMAYSGIN</sequence>
<gene>
    <name evidence="2" type="ORF">BT96DRAFT_937722</name>
</gene>
<proteinExistence type="predicted"/>
<organism evidence="2 3">
    <name type="scientific">Gymnopus androsaceus JB14</name>
    <dbReference type="NCBI Taxonomy" id="1447944"/>
    <lineage>
        <taxon>Eukaryota</taxon>
        <taxon>Fungi</taxon>
        <taxon>Dikarya</taxon>
        <taxon>Basidiomycota</taxon>
        <taxon>Agaricomycotina</taxon>
        <taxon>Agaricomycetes</taxon>
        <taxon>Agaricomycetidae</taxon>
        <taxon>Agaricales</taxon>
        <taxon>Marasmiineae</taxon>
        <taxon>Omphalotaceae</taxon>
        <taxon>Gymnopus</taxon>
    </lineage>
</organism>
<dbReference type="OrthoDB" id="3111887at2759"/>
<protein>
    <submittedName>
        <fullName evidence="2">Uncharacterized protein</fullName>
    </submittedName>
</protein>
<evidence type="ECO:0000256" key="1">
    <source>
        <dbReference type="SAM" id="MobiDB-lite"/>
    </source>
</evidence>
<accession>A0A6A4HUU7</accession>
<feature type="compositionally biased region" description="Polar residues" evidence="1">
    <location>
        <begin position="43"/>
        <end position="55"/>
    </location>
</feature>
<evidence type="ECO:0000313" key="2">
    <source>
        <dbReference type="EMBL" id="KAE9401683.1"/>
    </source>
</evidence>
<dbReference type="Proteomes" id="UP000799118">
    <property type="component" value="Unassembled WGS sequence"/>
</dbReference>